<dbReference type="EMBL" id="AP018203">
    <property type="protein sequence ID" value="BAY54073.1"/>
    <property type="molecule type" value="Genomic_DNA"/>
</dbReference>
<evidence type="ECO:0000313" key="4">
    <source>
        <dbReference type="Proteomes" id="UP000217895"/>
    </source>
</evidence>
<evidence type="ECO:0000259" key="1">
    <source>
        <dbReference type="Pfam" id="PF00534"/>
    </source>
</evidence>
<evidence type="ECO:0000259" key="2">
    <source>
        <dbReference type="Pfam" id="PF13439"/>
    </source>
</evidence>
<evidence type="ECO:0000313" key="3">
    <source>
        <dbReference type="EMBL" id="BAY54073.1"/>
    </source>
</evidence>
<organism evidence="3 4">
    <name type="scientific">Leptolyngbya boryana NIES-2135</name>
    <dbReference type="NCBI Taxonomy" id="1973484"/>
    <lineage>
        <taxon>Bacteria</taxon>
        <taxon>Bacillati</taxon>
        <taxon>Cyanobacteriota</taxon>
        <taxon>Cyanophyceae</taxon>
        <taxon>Leptolyngbyales</taxon>
        <taxon>Leptolyngbyaceae</taxon>
        <taxon>Leptolyngbya group</taxon>
        <taxon>Leptolyngbya</taxon>
    </lineage>
</organism>
<keyword evidence="3" id="KW-0328">Glycosyltransferase</keyword>
<dbReference type="Proteomes" id="UP000217895">
    <property type="component" value="Chromosome"/>
</dbReference>
<feature type="domain" description="Glycosyltransferase subfamily 4-like N-terminal" evidence="2">
    <location>
        <begin position="21"/>
        <end position="168"/>
    </location>
</feature>
<dbReference type="InterPro" id="IPR001296">
    <property type="entry name" value="Glyco_trans_1"/>
</dbReference>
<dbReference type="PANTHER" id="PTHR45947">
    <property type="entry name" value="SULFOQUINOVOSYL TRANSFERASE SQD2"/>
    <property type="match status" value="1"/>
</dbReference>
<dbReference type="AlphaFoldDB" id="A0A1Z4JBJ1"/>
<proteinExistence type="predicted"/>
<protein>
    <submittedName>
        <fullName evidence="3">Lipopolysaccharide N-acetylglucosaminyltransferase</fullName>
    </submittedName>
</protein>
<name>A0A1Z4JBJ1_LEPBY</name>
<dbReference type="Gene3D" id="3.40.50.2000">
    <property type="entry name" value="Glycogen Phosphorylase B"/>
    <property type="match status" value="2"/>
</dbReference>
<dbReference type="GO" id="GO:0016757">
    <property type="term" value="F:glycosyltransferase activity"/>
    <property type="evidence" value="ECO:0007669"/>
    <property type="project" value="UniProtKB-KW"/>
</dbReference>
<sequence length="383" mass="42617">MKIAIAMGPWLPVPAIQGGAVNRRWQGVAEEFAALGHEVIMLCRSFSGQPALEVLNGVQYVRRGGFTWTTKIWIDLIKDLSYALTTAPTLPSTDILIINDFWLPVFAPLHPNIKKVVVNVGRFPKGQYFLYRQVDRFAVASRAMETAIAAQYPSAISRMKVVPNPISTTVFQPATNLYQNRDEKVILYVGRIHPEKGLHLLIAAFALISKELPTVRLRIIGPSGTHQGGGGADYLNQLKQQAEGLKVEFVAPIFDPEALARAYQEADLFCYPSLAEKGEAFGVAPLEAMATGLVPIVSNLDCFKDFIADQTTGFFFDHRSAEATENLATVLKRALCDWERTRSMKIQARQQAEQFSYRNVAEQYLADFEALLDLDKEVASQHE</sequence>
<accession>A0A1Z4JBJ1</accession>
<reference evidence="3 4" key="1">
    <citation type="submission" date="2017-06" db="EMBL/GenBank/DDBJ databases">
        <title>Genome sequencing of cyanobaciteial culture collection at National Institute for Environmental Studies (NIES).</title>
        <authorList>
            <person name="Hirose Y."/>
            <person name="Shimura Y."/>
            <person name="Fujisawa T."/>
            <person name="Nakamura Y."/>
            <person name="Kawachi M."/>
        </authorList>
    </citation>
    <scope>NUCLEOTIDE SEQUENCE [LARGE SCALE GENOMIC DNA]</scope>
    <source>
        <strain evidence="3 4">NIES-2135</strain>
    </source>
</reference>
<dbReference type="CDD" id="cd03801">
    <property type="entry name" value="GT4_PimA-like"/>
    <property type="match status" value="1"/>
</dbReference>
<dbReference type="Pfam" id="PF00534">
    <property type="entry name" value="Glycos_transf_1"/>
    <property type="match status" value="1"/>
</dbReference>
<dbReference type="InterPro" id="IPR028098">
    <property type="entry name" value="Glyco_trans_4-like_N"/>
</dbReference>
<feature type="domain" description="Glycosyl transferase family 1" evidence="1">
    <location>
        <begin position="180"/>
        <end position="350"/>
    </location>
</feature>
<keyword evidence="4" id="KW-1185">Reference proteome</keyword>
<gene>
    <name evidence="3" type="ORF">NIES2135_08870</name>
</gene>
<dbReference type="SUPFAM" id="SSF53756">
    <property type="entry name" value="UDP-Glycosyltransferase/glycogen phosphorylase"/>
    <property type="match status" value="1"/>
</dbReference>
<dbReference type="PANTHER" id="PTHR45947:SF3">
    <property type="entry name" value="SULFOQUINOVOSYL TRANSFERASE SQD2"/>
    <property type="match status" value="1"/>
</dbReference>
<dbReference type="Pfam" id="PF13439">
    <property type="entry name" value="Glyco_transf_4"/>
    <property type="match status" value="1"/>
</dbReference>
<dbReference type="InterPro" id="IPR050194">
    <property type="entry name" value="Glycosyltransferase_grp1"/>
</dbReference>
<keyword evidence="3" id="KW-0808">Transferase</keyword>